<evidence type="ECO:0000313" key="3">
    <source>
        <dbReference type="Proteomes" id="UP000076078"/>
    </source>
</evidence>
<keyword evidence="3" id="KW-1185">Reference proteome</keyword>
<dbReference type="Gene3D" id="3.80.10.10">
    <property type="entry name" value="Ribonuclease Inhibitor"/>
    <property type="match status" value="1"/>
</dbReference>
<dbReference type="GO" id="GO:0005886">
    <property type="term" value="C:plasma membrane"/>
    <property type="evidence" value="ECO:0007669"/>
    <property type="project" value="TreeGrafter"/>
</dbReference>
<reference evidence="2 3" key="1">
    <citation type="submission" date="2015-12" db="EMBL/GenBank/DDBJ databases">
        <title>Dictyostelia acquired genes for synthesis and detection of signals that induce cell-type specialization by lateral gene transfer from prokaryotes.</title>
        <authorList>
            <person name="Gloeckner G."/>
            <person name="Schaap P."/>
        </authorList>
    </citation>
    <scope>NUCLEOTIDE SEQUENCE [LARGE SCALE GENOMIC DNA]</scope>
    <source>
        <strain evidence="2 3">TK</strain>
    </source>
</reference>
<dbReference type="STRING" id="361077.A0A152A8Y2"/>
<dbReference type="Pfam" id="PF00616">
    <property type="entry name" value="RasGAP"/>
    <property type="match status" value="1"/>
</dbReference>
<dbReference type="GO" id="GO:0030027">
    <property type="term" value="C:lamellipodium"/>
    <property type="evidence" value="ECO:0007669"/>
    <property type="project" value="TreeGrafter"/>
</dbReference>
<gene>
    <name evidence="2" type="ORF">DLAC_00131</name>
</gene>
<dbReference type="InterPro" id="IPR051279">
    <property type="entry name" value="PP1-Reg/Actin-Interact_Protein"/>
</dbReference>
<dbReference type="PANTHER" id="PTHR24112:SF51">
    <property type="entry name" value="RASGTPASE-ACTIVATING PROTEIN"/>
    <property type="match status" value="1"/>
</dbReference>
<protein>
    <submittedName>
        <fullName evidence="2">RasGTPase-activating protein</fullName>
    </submittedName>
</protein>
<dbReference type="PROSITE" id="PS50018">
    <property type="entry name" value="RAS_GTPASE_ACTIV_2"/>
    <property type="match status" value="1"/>
</dbReference>
<dbReference type="InterPro" id="IPR001611">
    <property type="entry name" value="Leu-rich_rpt"/>
</dbReference>
<organism evidence="2 3">
    <name type="scientific">Tieghemostelium lacteum</name>
    <name type="common">Slime mold</name>
    <name type="synonym">Dictyostelium lacteum</name>
    <dbReference type="NCBI Taxonomy" id="361077"/>
    <lineage>
        <taxon>Eukaryota</taxon>
        <taxon>Amoebozoa</taxon>
        <taxon>Evosea</taxon>
        <taxon>Eumycetozoa</taxon>
        <taxon>Dictyostelia</taxon>
        <taxon>Dictyosteliales</taxon>
        <taxon>Raperosteliaceae</taxon>
        <taxon>Tieghemostelium</taxon>
    </lineage>
</organism>
<dbReference type="OMA" id="TCIRRIY"/>
<dbReference type="CDD" id="cd04519">
    <property type="entry name" value="RasGAP"/>
    <property type="match status" value="1"/>
</dbReference>
<proteinExistence type="predicted"/>
<name>A0A152A8Y2_TIELA</name>
<dbReference type="SMART" id="SM00368">
    <property type="entry name" value="LRR_RI"/>
    <property type="match status" value="6"/>
</dbReference>
<dbReference type="PANTHER" id="PTHR24112">
    <property type="entry name" value="LEUCINE-RICH REPEAT, ISOFORM F-RELATED"/>
    <property type="match status" value="1"/>
</dbReference>
<dbReference type="Gene3D" id="1.10.506.10">
    <property type="entry name" value="GTPase Activation - p120gap, domain 1"/>
    <property type="match status" value="1"/>
</dbReference>
<dbReference type="InterPro" id="IPR008936">
    <property type="entry name" value="Rho_GTPase_activation_prot"/>
</dbReference>
<dbReference type="GO" id="GO:0034315">
    <property type="term" value="P:regulation of Arp2/3 complex-mediated actin nucleation"/>
    <property type="evidence" value="ECO:0007669"/>
    <property type="project" value="TreeGrafter"/>
</dbReference>
<sequence>MINNDSSVAYGAMVSYENSSKGTNNTVIVFKPPMDITLLPGAVLTEEEQQLRLKEKSQTLMYSTRDSAWIDSIFKHIVQNEISVFRVLFEKIGQDEYLEFARILITFSIGCNNVLRILRYFIHSDLKQDPNNLYKNYSLSNLLISQFLEKQAPQYFKDVLRQFLIQVIQDKALNLKAELQSKNINNLTNYLKQFTTIMISQDSIDKLPIPIKVVTMIFNEIWPHDDSYQGVSTFLINKLFVPVLSQPESFGLLPKQVQMTSRAISNLNILAKSLSHCLTGYEYEGIDNELLNPLKVNLRSMIKETQYYKSVLAARFSTSSYQYLNEASMSQLHFLHRTLSQNRIEIKSLYQQALQGEEFDRLMNGLMDYQFRITYQFLTPSEVKSIKSHMESINEEITFIGYLQKLNKKQVWVKRILVVGIYKILTFKMNGKLGREGHILNLQELNSSQTDHFEMMFKQFKVIGKSEESDHVITCIRRIYEYNLNNWPYQLKMKLKVSPQSRLEAISPPDHTPTSSMVSAYKCLCSFYQIPVKKTICWYIENAFSDPSSKIFNLKIFTKHTREPPTNQDLIPIIHSLRYDWFFEELVIKNYKIDSKDLIVELSNLLNSNSTITSLTLSNLQLPKEYLMVVFDVIQNQKSLKLTSLDISNNPTLDDKSLNSFFSYLQYGQTQELKKLKVSNTNIQGNNVKSFFDNLKRSNLKSLESLDISSNKLLDQLIDLSRWLSNEGSNLQDLNLSDCSLKSLSNLQLSSVNTKLETLNISKNLLKSQPDLIAISNLLKNLTKLKSLELTNCNFASDQVKELLSFLTSSNSNVIVQQQSSNTIIGLRKLNSLNLSGNSSTRPLVTGLIQCLAINYIKVLDLSDNDLTDGGIKELGRSLYGNNSIISLNISGSFRGSSGLQRSKAMLALSNYISSSTTLESLIMKGGQKTNQQLQRDIVPFLLSLGSTFTLKHLDISWHSIGNQGAISLAKALYQNKSITNLVWDNNNVGSLGYANIKNSLKQNYTIKEMNIPIYDITEIYKYDGTTVIEQKKLRSLLLKMESYLSRNQSL</sequence>
<comment type="caution">
    <text evidence="2">The sequence shown here is derived from an EMBL/GenBank/DDBJ whole genome shotgun (WGS) entry which is preliminary data.</text>
</comment>
<dbReference type="Pfam" id="PF13516">
    <property type="entry name" value="LRR_6"/>
    <property type="match status" value="2"/>
</dbReference>
<dbReference type="SUPFAM" id="SSF52047">
    <property type="entry name" value="RNI-like"/>
    <property type="match status" value="2"/>
</dbReference>
<dbReference type="OrthoDB" id="15935at2759"/>
<dbReference type="PROSITE" id="PS51450">
    <property type="entry name" value="LRR"/>
    <property type="match status" value="1"/>
</dbReference>
<evidence type="ECO:0000259" key="1">
    <source>
        <dbReference type="PROSITE" id="PS50018"/>
    </source>
</evidence>
<dbReference type="GO" id="GO:0016477">
    <property type="term" value="P:cell migration"/>
    <property type="evidence" value="ECO:0007669"/>
    <property type="project" value="TreeGrafter"/>
</dbReference>
<dbReference type="SUPFAM" id="SSF48350">
    <property type="entry name" value="GTPase activation domain, GAP"/>
    <property type="match status" value="1"/>
</dbReference>
<dbReference type="InterPro" id="IPR032675">
    <property type="entry name" value="LRR_dom_sf"/>
</dbReference>
<evidence type="ECO:0000313" key="2">
    <source>
        <dbReference type="EMBL" id="KYR02674.1"/>
    </source>
</evidence>
<dbReference type="EMBL" id="LODT01000001">
    <property type="protein sequence ID" value="KYR02674.1"/>
    <property type="molecule type" value="Genomic_DNA"/>
</dbReference>
<dbReference type="AlphaFoldDB" id="A0A152A8Y2"/>
<dbReference type="InParanoid" id="A0A152A8Y2"/>
<feature type="domain" description="Ras-GAP" evidence="1">
    <location>
        <begin position="96"/>
        <end position="279"/>
    </location>
</feature>
<accession>A0A152A8Y2</accession>
<dbReference type="Proteomes" id="UP000076078">
    <property type="component" value="Unassembled WGS sequence"/>
</dbReference>
<dbReference type="InterPro" id="IPR001936">
    <property type="entry name" value="RasGAP_dom"/>
</dbReference>